<organism evidence="3">
    <name type="scientific">Hexamita inflata</name>
    <dbReference type="NCBI Taxonomy" id="28002"/>
    <lineage>
        <taxon>Eukaryota</taxon>
        <taxon>Metamonada</taxon>
        <taxon>Diplomonadida</taxon>
        <taxon>Hexamitidae</taxon>
        <taxon>Hexamitinae</taxon>
        <taxon>Hexamita</taxon>
    </lineage>
</organism>
<evidence type="ECO:0000313" key="3">
    <source>
        <dbReference type="EMBL" id="CAI9934465.1"/>
    </source>
</evidence>
<evidence type="ECO:0000256" key="1">
    <source>
        <dbReference type="SAM" id="MobiDB-lite"/>
    </source>
</evidence>
<dbReference type="Proteomes" id="UP001642409">
    <property type="component" value="Unassembled WGS sequence"/>
</dbReference>
<dbReference type="EMBL" id="CATOUU010000570">
    <property type="protein sequence ID" value="CAI9934465.1"/>
    <property type="molecule type" value="Genomic_DNA"/>
</dbReference>
<sequence length="520" mass="56608">MTIHFSVIGDECHNNSECKSQNCYKDYSNILTSRCAVQITCGANYETYYYSDTSSVCKLDEGLSCQQDSDCFSEACYQTLVDQNIKKCSKSIDCEAGEIKVHKSPILSQCMKDNGQICKSADICLSQQCYKSLGDSSQSKCAAQITCTFPTLQYYQDSQNSICKLPGGKTCSLPDQTCAYGCFSYQPSGTYKCAESTPPTCTAQQISLIKTSDNLVKCYFVADQGCDASKDECQFKCLYDINQKSKRCSSALQQCSSQETAVIDQMIPICKLSIGIDCSDNSQCAYQLCHQVHKSSSHKCAPITNTNCSTGQIKVLDFQNYYKTICVLDTGSTCSTEGQNDSCLSGMCAQVKNNPFDLKCVSTSSASSCQQCKATQKCVLNSQFYAYCLLADGNTGCTSDAVCANSCLLSLGKQFVCSVPCGGCDVSKCIPEPTGKQPKCKQNDLNGGAIAGIVITSLVVFFSLMILLLCLVKRRVQKKKAVPEESQTTQKESENTQEIDQAPEVIDEITTRVEVAGIQE</sequence>
<evidence type="ECO:0000313" key="7">
    <source>
        <dbReference type="Proteomes" id="UP001642409"/>
    </source>
</evidence>
<keyword evidence="2" id="KW-1133">Transmembrane helix</keyword>
<evidence type="ECO:0000313" key="6">
    <source>
        <dbReference type="EMBL" id="CAL6095105.1"/>
    </source>
</evidence>
<keyword evidence="2" id="KW-0472">Membrane</keyword>
<feature type="transmembrane region" description="Helical" evidence="2">
    <location>
        <begin position="449"/>
        <end position="472"/>
    </location>
</feature>
<dbReference type="EMBL" id="CAXDID020000071">
    <property type="protein sequence ID" value="CAL6014622.1"/>
    <property type="molecule type" value="Genomic_DNA"/>
</dbReference>
<protein>
    <submittedName>
        <fullName evidence="5">Hypothetical_protein</fullName>
    </submittedName>
</protein>
<proteinExistence type="predicted"/>
<dbReference type="AlphaFoldDB" id="A0AA86TYG0"/>
<reference evidence="5 7" key="2">
    <citation type="submission" date="2024-07" db="EMBL/GenBank/DDBJ databases">
        <authorList>
            <person name="Akdeniz Z."/>
        </authorList>
    </citation>
    <scope>NUCLEOTIDE SEQUENCE [LARGE SCALE GENOMIC DNA]</scope>
</reference>
<keyword evidence="7" id="KW-1185">Reference proteome</keyword>
<gene>
    <name evidence="3" type="ORF">HINF_LOCUS22110</name>
    <name evidence="5" type="ORF">HINF_LOCUS24355</name>
    <name evidence="4" type="ORF">HINF_LOCUS25589</name>
    <name evidence="6" type="ORF">HINF_LOCUS67789</name>
</gene>
<dbReference type="EMBL" id="CATOUU010000653">
    <property type="protein sequence ID" value="CAI9937944.1"/>
    <property type="molecule type" value="Genomic_DNA"/>
</dbReference>
<keyword evidence="2" id="KW-0812">Transmembrane</keyword>
<evidence type="ECO:0000256" key="2">
    <source>
        <dbReference type="SAM" id="Phobius"/>
    </source>
</evidence>
<name>A0AA86TYG0_9EUKA</name>
<accession>A0AA86TYG0</accession>
<feature type="region of interest" description="Disordered" evidence="1">
    <location>
        <begin position="481"/>
        <end position="501"/>
    </location>
</feature>
<dbReference type="EMBL" id="CAXDID020000473">
    <property type="protein sequence ID" value="CAL6095105.1"/>
    <property type="molecule type" value="Genomic_DNA"/>
</dbReference>
<comment type="caution">
    <text evidence="3">The sequence shown here is derived from an EMBL/GenBank/DDBJ whole genome shotgun (WGS) entry which is preliminary data.</text>
</comment>
<reference evidence="3" key="1">
    <citation type="submission" date="2023-06" db="EMBL/GenBank/DDBJ databases">
        <authorList>
            <person name="Kurt Z."/>
        </authorList>
    </citation>
    <scope>NUCLEOTIDE SEQUENCE</scope>
</reference>
<evidence type="ECO:0000313" key="4">
    <source>
        <dbReference type="EMBL" id="CAI9937944.1"/>
    </source>
</evidence>
<evidence type="ECO:0000313" key="5">
    <source>
        <dbReference type="EMBL" id="CAL6014622.1"/>
    </source>
</evidence>